<keyword evidence="2" id="KW-1185">Reference proteome</keyword>
<dbReference type="Proteomes" id="UP000678895">
    <property type="component" value="Unassembled WGS sequence"/>
</dbReference>
<organism evidence="1 2">
    <name type="scientific">Paenibacillus apis</name>
    <dbReference type="NCBI Taxonomy" id="1792174"/>
    <lineage>
        <taxon>Bacteria</taxon>
        <taxon>Bacillati</taxon>
        <taxon>Bacillota</taxon>
        <taxon>Bacilli</taxon>
        <taxon>Bacillales</taxon>
        <taxon>Paenibacillaceae</taxon>
        <taxon>Paenibacillus</taxon>
    </lineage>
</organism>
<comment type="caution">
    <text evidence="1">The sequence shown here is derived from an EMBL/GenBank/DDBJ whole genome shotgun (WGS) entry which is preliminary data.</text>
</comment>
<sequence length="94" mass="10512">MIRMFRSRDSAEAIKLVDGEMATIKRVIQFTEFPVTVNYDTEGNVVAGIIKSPNEMLVAKVGQFICKESNGKISVCDYEQLIGKYEEVTEETAS</sequence>
<evidence type="ECO:0000313" key="2">
    <source>
        <dbReference type="Proteomes" id="UP000678895"/>
    </source>
</evidence>
<protein>
    <submittedName>
        <fullName evidence="1">Uncharacterized protein</fullName>
    </submittedName>
</protein>
<accession>A0A919Y187</accession>
<reference evidence="1" key="1">
    <citation type="submission" date="2021-03" db="EMBL/GenBank/DDBJ databases">
        <title>Antimicrobial resistance genes in bacteria isolated from Japanese honey, and their potential for conferring macrolide and lincosamide resistance in the American foulbrood pathogen Paenibacillus larvae.</title>
        <authorList>
            <person name="Okamoto M."/>
            <person name="Kumagai M."/>
            <person name="Kanamori H."/>
            <person name="Takamatsu D."/>
        </authorList>
    </citation>
    <scope>NUCLEOTIDE SEQUENCE</scope>
    <source>
        <strain evidence="1">J41TS4</strain>
    </source>
</reference>
<gene>
    <name evidence="1" type="ORF">J41TS4_01560</name>
</gene>
<dbReference type="EMBL" id="BORS01000001">
    <property type="protein sequence ID" value="GIO40398.1"/>
    <property type="molecule type" value="Genomic_DNA"/>
</dbReference>
<proteinExistence type="predicted"/>
<dbReference type="AlphaFoldDB" id="A0A919Y187"/>
<name>A0A919Y187_9BACL</name>
<evidence type="ECO:0000313" key="1">
    <source>
        <dbReference type="EMBL" id="GIO40398.1"/>
    </source>
</evidence>
<dbReference type="RefSeq" id="WP_301624147.1">
    <property type="nucleotide sequence ID" value="NZ_BORS01000001.1"/>
</dbReference>